<name>G8TA35_NIAKG</name>
<protein>
    <submittedName>
        <fullName evidence="1">Uncharacterized protein</fullName>
    </submittedName>
</protein>
<dbReference type="EMBL" id="CP003178">
    <property type="protein sequence ID" value="AEW02407.1"/>
    <property type="molecule type" value="Genomic_DNA"/>
</dbReference>
<accession>G8TA35</accession>
<organism evidence="1 2">
    <name type="scientific">Niastella koreensis (strain DSM 17620 / KACC 11465 / NBRC 106392 / GR20-10)</name>
    <dbReference type="NCBI Taxonomy" id="700598"/>
    <lineage>
        <taxon>Bacteria</taxon>
        <taxon>Pseudomonadati</taxon>
        <taxon>Bacteroidota</taxon>
        <taxon>Chitinophagia</taxon>
        <taxon>Chitinophagales</taxon>
        <taxon>Chitinophagaceae</taxon>
        <taxon>Niastella</taxon>
    </lineage>
</organism>
<dbReference type="AlphaFoldDB" id="G8TA35"/>
<reference evidence="1 2" key="1">
    <citation type="submission" date="2011-12" db="EMBL/GenBank/DDBJ databases">
        <title>The complete genome of Niastella koreensis GR20-10.</title>
        <authorList>
            <consortium name="US DOE Joint Genome Institute (JGI-PGF)"/>
            <person name="Lucas S."/>
            <person name="Han J."/>
            <person name="Lapidus A."/>
            <person name="Bruce D."/>
            <person name="Goodwin L."/>
            <person name="Pitluck S."/>
            <person name="Peters L."/>
            <person name="Kyrpides N."/>
            <person name="Mavromatis K."/>
            <person name="Ivanova N."/>
            <person name="Mikhailova N."/>
            <person name="Davenport K."/>
            <person name="Saunders E."/>
            <person name="Detter J.C."/>
            <person name="Tapia R."/>
            <person name="Han C."/>
            <person name="Land M."/>
            <person name="Hauser L."/>
            <person name="Markowitz V."/>
            <person name="Cheng J.-F."/>
            <person name="Hugenholtz P."/>
            <person name="Woyke T."/>
            <person name="Wu D."/>
            <person name="Tindall B."/>
            <person name="Pomrenke H."/>
            <person name="Brambilla E."/>
            <person name="Klenk H.-P."/>
            <person name="Eisen J.A."/>
        </authorList>
    </citation>
    <scope>NUCLEOTIDE SEQUENCE [LARGE SCALE GENOMIC DNA]</scope>
    <source>
        <strain evidence="2">DSM 17620 / KACC 11465 / NBRC 106392 / GR20-10</strain>
    </source>
</reference>
<gene>
    <name evidence="1" type="ordered locus">Niako_6182</name>
</gene>
<dbReference type="KEGG" id="nko:Niako_6182"/>
<dbReference type="Proteomes" id="UP000005438">
    <property type="component" value="Chromosome"/>
</dbReference>
<evidence type="ECO:0000313" key="2">
    <source>
        <dbReference type="Proteomes" id="UP000005438"/>
    </source>
</evidence>
<sequence length="33" mass="3764">MSVIQLSESEKKLLHHLNDQMASLNQLNDGKKN</sequence>
<evidence type="ECO:0000313" key="1">
    <source>
        <dbReference type="EMBL" id="AEW02407.1"/>
    </source>
</evidence>
<proteinExistence type="predicted"/>
<dbReference type="HOGENOM" id="CLU_3382880_0_0_10"/>